<accession>A0A2M7WXL5</accession>
<comment type="caution">
    <text evidence="3">The sequence shown here is derived from an EMBL/GenBank/DDBJ whole genome shotgun (WGS) entry which is preliminary data.</text>
</comment>
<keyword evidence="1" id="KW-0812">Transmembrane</keyword>
<evidence type="ECO:0000313" key="4">
    <source>
        <dbReference type="Proteomes" id="UP000230538"/>
    </source>
</evidence>
<gene>
    <name evidence="3" type="ORF">CO181_02090</name>
</gene>
<proteinExistence type="predicted"/>
<dbReference type="Proteomes" id="UP000230538">
    <property type="component" value="Unassembled WGS sequence"/>
</dbReference>
<evidence type="ECO:0000256" key="2">
    <source>
        <dbReference type="SAM" id="SignalP"/>
    </source>
</evidence>
<evidence type="ECO:0000256" key="1">
    <source>
        <dbReference type="SAM" id="Phobius"/>
    </source>
</evidence>
<keyword evidence="1" id="KW-1133">Transmembrane helix</keyword>
<dbReference type="InterPro" id="IPR043993">
    <property type="entry name" value="T4SS_pilin"/>
</dbReference>
<evidence type="ECO:0008006" key="5">
    <source>
        <dbReference type="Google" id="ProtNLM"/>
    </source>
</evidence>
<dbReference type="EMBL" id="PFXB01000058">
    <property type="protein sequence ID" value="PJA37784.1"/>
    <property type="molecule type" value="Genomic_DNA"/>
</dbReference>
<feature type="signal peptide" evidence="2">
    <location>
        <begin position="1"/>
        <end position="27"/>
    </location>
</feature>
<dbReference type="Pfam" id="PF18895">
    <property type="entry name" value="T4SS_pilin"/>
    <property type="match status" value="1"/>
</dbReference>
<feature type="chain" id="PRO_5014747244" description="DUF4190 domain-containing protein" evidence="2">
    <location>
        <begin position="28"/>
        <end position="132"/>
    </location>
</feature>
<protein>
    <recommendedName>
        <fullName evidence="5">DUF4190 domain-containing protein</fullName>
    </recommendedName>
</protein>
<name>A0A2M7WXL5_UNCKA</name>
<feature type="transmembrane region" description="Helical" evidence="1">
    <location>
        <begin position="43"/>
        <end position="68"/>
    </location>
</feature>
<sequence>MRKFTKVGLLASQLGGLLLVAATPSLAAVTISQPFTTGDVTIAGVVNSIIQVVFGVGILVCIVFLVLYGIKYITAGDDVKKIEGARKGITGAIIGLAVIVLTFTLIKAVAAILGITTGNIFDILPSSLRLSQ</sequence>
<keyword evidence="2" id="KW-0732">Signal</keyword>
<reference evidence="4" key="1">
    <citation type="submission" date="2017-09" db="EMBL/GenBank/DDBJ databases">
        <title>Depth-based differentiation of microbial function through sediment-hosted aquifers and enrichment of novel symbionts in the deep terrestrial subsurface.</title>
        <authorList>
            <person name="Probst A.J."/>
            <person name="Ladd B."/>
            <person name="Jarett J.K."/>
            <person name="Geller-Mcgrath D.E."/>
            <person name="Sieber C.M.K."/>
            <person name="Emerson J.B."/>
            <person name="Anantharaman K."/>
            <person name="Thomas B.C."/>
            <person name="Malmstrom R."/>
            <person name="Stieglmeier M."/>
            <person name="Klingl A."/>
            <person name="Woyke T."/>
            <person name="Ryan C.M."/>
            <person name="Banfield J.F."/>
        </authorList>
    </citation>
    <scope>NUCLEOTIDE SEQUENCE [LARGE SCALE GENOMIC DNA]</scope>
</reference>
<feature type="transmembrane region" description="Helical" evidence="1">
    <location>
        <begin position="89"/>
        <end position="115"/>
    </location>
</feature>
<organism evidence="3 4">
    <name type="scientific">candidate division WWE3 bacterium CG_4_9_14_3_um_filter_43_9</name>
    <dbReference type="NCBI Taxonomy" id="1975082"/>
    <lineage>
        <taxon>Bacteria</taxon>
        <taxon>Katanobacteria</taxon>
    </lineage>
</organism>
<keyword evidence="1" id="KW-0472">Membrane</keyword>
<dbReference type="AlphaFoldDB" id="A0A2M7WXL5"/>
<evidence type="ECO:0000313" key="3">
    <source>
        <dbReference type="EMBL" id="PJA37784.1"/>
    </source>
</evidence>